<feature type="transmembrane region" description="Helical" evidence="1">
    <location>
        <begin position="21"/>
        <end position="46"/>
    </location>
</feature>
<evidence type="ECO:0000313" key="2">
    <source>
        <dbReference type="EMBL" id="MFC5664851.1"/>
    </source>
</evidence>
<keyword evidence="3" id="KW-1185">Reference proteome</keyword>
<keyword evidence="1" id="KW-1133">Transmembrane helix</keyword>
<protein>
    <recommendedName>
        <fullName evidence="4">DUF3592 domain-containing protein</fullName>
    </recommendedName>
</protein>
<feature type="transmembrane region" description="Helical" evidence="1">
    <location>
        <begin position="206"/>
        <end position="228"/>
    </location>
</feature>
<gene>
    <name evidence="2" type="ORF">ACFP3U_17915</name>
</gene>
<name>A0ABW0X337_9ACTN</name>
<evidence type="ECO:0000256" key="1">
    <source>
        <dbReference type="SAM" id="Phobius"/>
    </source>
</evidence>
<dbReference type="Proteomes" id="UP001595975">
    <property type="component" value="Unassembled WGS sequence"/>
</dbReference>
<feature type="transmembrane region" description="Helical" evidence="1">
    <location>
        <begin position="156"/>
        <end position="174"/>
    </location>
</feature>
<feature type="transmembrane region" description="Helical" evidence="1">
    <location>
        <begin position="181"/>
        <end position="200"/>
    </location>
</feature>
<organism evidence="2 3">
    <name type="scientific">Kitasatospora misakiensis</name>
    <dbReference type="NCBI Taxonomy" id="67330"/>
    <lineage>
        <taxon>Bacteria</taxon>
        <taxon>Bacillati</taxon>
        <taxon>Actinomycetota</taxon>
        <taxon>Actinomycetes</taxon>
        <taxon>Kitasatosporales</taxon>
        <taxon>Streptomycetaceae</taxon>
        <taxon>Kitasatospora</taxon>
    </lineage>
</organism>
<sequence length="232" mass="24667">MNARIKDARPPGGFRRIAGPVVRVVTQALFLLTGLATTVLGFTWFVDGYHAVGAHRHAPACGTAAATPGTDCVLHESGKVTARKVNRNEDSTTYSLTVTREKAPKHTYDVGKAFYNDAKVGTDVDLAIFRGRVVELSYHGHRAENPITPWLTSFKVALLAGLGTLLTAHGLTWWRSGANSVPVVAGGFTAFVSFFGALVLMSTQWALALTLGLSVLGWLLLTAATTAATMDG</sequence>
<dbReference type="EMBL" id="JBHSOF010000021">
    <property type="protein sequence ID" value="MFC5664851.1"/>
    <property type="molecule type" value="Genomic_DNA"/>
</dbReference>
<evidence type="ECO:0000313" key="3">
    <source>
        <dbReference type="Proteomes" id="UP001595975"/>
    </source>
</evidence>
<evidence type="ECO:0008006" key="4">
    <source>
        <dbReference type="Google" id="ProtNLM"/>
    </source>
</evidence>
<reference evidence="3" key="1">
    <citation type="journal article" date="2019" name="Int. J. Syst. Evol. Microbiol.">
        <title>The Global Catalogue of Microorganisms (GCM) 10K type strain sequencing project: providing services to taxonomists for standard genome sequencing and annotation.</title>
        <authorList>
            <consortium name="The Broad Institute Genomics Platform"/>
            <consortium name="The Broad Institute Genome Sequencing Center for Infectious Disease"/>
            <person name="Wu L."/>
            <person name="Ma J."/>
        </authorList>
    </citation>
    <scope>NUCLEOTIDE SEQUENCE [LARGE SCALE GENOMIC DNA]</scope>
    <source>
        <strain evidence="3">CGMCC 4.1437</strain>
    </source>
</reference>
<dbReference type="RefSeq" id="WP_380226540.1">
    <property type="nucleotide sequence ID" value="NZ_JBHSOF010000021.1"/>
</dbReference>
<proteinExistence type="predicted"/>
<accession>A0ABW0X337</accession>
<keyword evidence="1" id="KW-0812">Transmembrane</keyword>
<comment type="caution">
    <text evidence="2">The sequence shown here is derived from an EMBL/GenBank/DDBJ whole genome shotgun (WGS) entry which is preliminary data.</text>
</comment>
<keyword evidence="1" id="KW-0472">Membrane</keyword>